<accession>A0A423TY47</accession>
<gene>
    <name evidence="2" type="ORF">C7M84_025494</name>
</gene>
<keyword evidence="3" id="KW-1185">Reference proteome</keyword>
<reference evidence="2 3" key="2">
    <citation type="submission" date="2019-01" db="EMBL/GenBank/DDBJ databases">
        <title>The decoding of complex shrimp genome reveals the adaptation for benthos swimmer, frequently molting mechanism and breeding impact on genome.</title>
        <authorList>
            <person name="Sun Y."/>
            <person name="Gao Y."/>
            <person name="Yu Y."/>
        </authorList>
    </citation>
    <scope>NUCLEOTIDE SEQUENCE [LARGE SCALE GENOMIC DNA]</scope>
    <source>
        <tissue evidence="2">Muscle</tissue>
    </source>
</reference>
<dbReference type="AlphaFoldDB" id="A0A423TY47"/>
<evidence type="ECO:0000313" key="2">
    <source>
        <dbReference type="EMBL" id="ROT81359.1"/>
    </source>
</evidence>
<dbReference type="EMBL" id="QCYY01000989">
    <property type="protein sequence ID" value="ROT81359.1"/>
    <property type="molecule type" value="Genomic_DNA"/>
</dbReference>
<dbReference type="Proteomes" id="UP000283509">
    <property type="component" value="Unassembled WGS sequence"/>
</dbReference>
<comment type="caution">
    <text evidence="2">The sequence shown here is derived from an EMBL/GenBank/DDBJ whole genome shotgun (WGS) entry which is preliminary data.</text>
</comment>
<sequence length="450" mass="47375">MGMEEEALATPNQPPDPSLAPSLITAAGLSHLVTPGSLLPSLLSTITLKFCSLSPPSPLPLPHSLSPSLSLPPSSLSHLPLPSPPPLSFPPPLPSHSTHPLPLSFPLSPSHSLPLSLPPIPLLPSPSLPSPFSLPSSPPPPPTTCFSPGLCYPQRLYLSSLHPFPLILLLTSSLHYFSLPLSLLLPLSFPYFLLLLSSHHSPHTSSLFFPFTFPSAPFSPCPLLSPSPLSSPTLSLSLSTLLPSFDPPFLPPFPLSTPTLSLHYNTSPSPLISPISLLPPRSCNFSHISSLSLSPPLLFPLLPLPSPSPLVASPILSRPPSPHTTPIVLRRLPSTDPLHSIPNPPSTPPQVSVIASFPSSVSSFPPSVSPFLSSVSSFLPLIPSVSFPPSPPLRLLLPLLPSFLFPPSVSSPPSPLPPPPPSLLPLLLLLPSSSASSFSPPSLLVASNRW</sequence>
<evidence type="ECO:0000256" key="1">
    <source>
        <dbReference type="SAM" id="MobiDB-lite"/>
    </source>
</evidence>
<proteinExistence type="predicted"/>
<organism evidence="2 3">
    <name type="scientific">Penaeus vannamei</name>
    <name type="common">Whiteleg shrimp</name>
    <name type="synonym">Litopenaeus vannamei</name>
    <dbReference type="NCBI Taxonomy" id="6689"/>
    <lineage>
        <taxon>Eukaryota</taxon>
        <taxon>Metazoa</taxon>
        <taxon>Ecdysozoa</taxon>
        <taxon>Arthropoda</taxon>
        <taxon>Crustacea</taxon>
        <taxon>Multicrustacea</taxon>
        <taxon>Malacostraca</taxon>
        <taxon>Eumalacostraca</taxon>
        <taxon>Eucarida</taxon>
        <taxon>Decapoda</taxon>
        <taxon>Dendrobranchiata</taxon>
        <taxon>Penaeoidea</taxon>
        <taxon>Penaeidae</taxon>
        <taxon>Penaeus</taxon>
    </lineage>
</organism>
<feature type="region of interest" description="Disordered" evidence="1">
    <location>
        <begin position="1"/>
        <end position="20"/>
    </location>
</feature>
<evidence type="ECO:0000313" key="3">
    <source>
        <dbReference type="Proteomes" id="UP000283509"/>
    </source>
</evidence>
<protein>
    <submittedName>
        <fullName evidence="2">Uncharacterized protein</fullName>
    </submittedName>
</protein>
<name>A0A423TY47_PENVA</name>
<reference evidence="2 3" key="1">
    <citation type="submission" date="2018-04" db="EMBL/GenBank/DDBJ databases">
        <authorList>
            <person name="Zhang X."/>
            <person name="Yuan J."/>
            <person name="Li F."/>
            <person name="Xiang J."/>
        </authorList>
    </citation>
    <scope>NUCLEOTIDE SEQUENCE [LARGE SCALE GENOMIC DNA]</scope>
    <source>
        <tissue evidence="2">Muscle</tissue>
    </source>
</reference>